<dbReference type="SMART" id="SM00718">
    <property type="entry name" value="DM4_12"/>
    <property type="match status" value="1"/>
</dbReference>
<organism evidence="2 3">
    <name type="scientific">Nicrophorus vespilloides</name>
    <name type="common">Boreal carrion beetle</name>
    <dbReference type="NCBI Taxonomy" id="110193"/>
    <lineage>
        <taxon>Eukaryota</taxon>
        <taxon>Metazoa</taxon>
        <taxon>Ecdysozoa</taxon>
        <taxon>Arthropoda</taxon>
        <taxon>Hexapoda</taxon>
        <taxon>Insecta</taxon>
        <taxon>Pterygota</taxon>
        <taxon>Neoptera</taxon>
        <taxon>Endopterygota</taxon>
        <taxon>Coleoptera</taxon>
        <taxon>Polyphaga</taxon>
        <taxon>Staphyliniformia</taxon>
        <taxon>Silphidae</taxon>
        <taxon>Nicrophorinae</taxon>
        <taxon>Nicrophorus</taxon>
    </lineage>
</organism>
<dbReference type="InterPro" id="IPR006631">
    <property type="entry name" value="DM4_12"/>
</dbReference>
<dbReference type="Pfam" id="PF07841">
    <property type="entry name" value="DM4_12"/>
    <property type="match status" value="1"/>
</dbReference>
<evidence type="ECO:0000256" key="1">
    <source>
        <dbReference type="SAM" id="SignalP"/>
    </source>
</evidence>
<dbReference type="PANTHER" id="PTHR21398">
    <property type="entry name" value="AGAP007094-PA"/>
    <property type="match status" value="1"/>
</dbReference>
<name>A0ABM1MBS5_NICVS</name>
<accession>A0ABM1MBS5</accession>
<keyword evidence="1" id="KW-0732">Signal</keyword>
<sequence>MEQRPHACNMMITMKHLVFLLMMMMVQSEHSIEKRYLLFPTNTIVQLSYGISVPAILPTRSIAISWTFQHNYALPHNISNFEPWLARQGEISGFDLDRVSFYEYAISGLDSFGFDGEACLLRAICELSEIPMQLDHRDNLLEQITHYILTPSIDLSGGGGGHNTSDSNTLANRVIVAEKLGKAAGNCDKIFPTCDISIMDIFTNKINT</sequence>
<evidence type="ECO:0000313" key="3">
    <source>
        <dbReference type="RefSeq" id="XP_017772025.1"/>
    </source>
</evidence>
<evidence type="ECO:0000313" key="2">
    <source>
        <dbReference type="Proteomes" id="UP000695000"/>
    </source>
</evidence>
<dbReference type="RefSeq" id="XP_017772025.1">
    <property type="nucleotide sequence ID" value="XM_017916536.1"/>
</dbReference>
<feature type="chain" id="PRO_5045075229" evidence="1">
    <location>
        <begin position="29"/>
        <end position="208"/>
    </location>
</feature>
<keyword evidence="2" id="KW-1185">Reference proteome</keyword>
<protein>
    <submittedName>
        <fullName evidence="3">Uncharacterized protein LOC108559300</fullName>
    </submittedName>
</protein>
<dbReference type="PANTHER" id="PTHR21398:SF4">
    <property type="entry name" value="AGAP002980-PA"/>
    <property type="match status" value="1"/>
</dbReference>
<dbReference type="GeneID" id="108559300"/>
<feature type="signal peptide" evidence="1">
    <location>
        <begin position="1"/>
        <end position="28"/>
    </location>
</feature>
<reference evidence="3" key="1">
    <citation type="submission" date="2025-08" db="UniProtKB">
        <authorList>
            <consortium name="RefSeq"/>
        </authorList>
    </citation>
    <scope>IDENTIFICATION</scope>
    <source>
        <tissue evidence="3">Whole Larva</tissue>
    </source>
</reference>
<dbReference type="Proteomes" id="UP000695000">
    <property type="component" value="Unplaced"/>
</dbReference>
<proteinExistence type="predicted"/>
<gene>
    <name evidence="3" type="primary">LOC108559300</name>
</gene>